<evidence type="ECO:0000313" key="1">
    <source>
        <dbReference type="EMBL" id="BBG25036.1"/>
    </source>
</evidence>
<dbReference type="Proteomes" id="UP000322983">
    <property type="component" value="Chromosome"/>
</dbReference>
<proteinExistence type="predicted"/>
<reference evidence="1 2" key="1">
    <citation type="journal article" date="2020" name="Int. J. Syst. Evol. Microbiol.">
        <title>Sulfuracidifex tepidarius gen. nov., sp. nov. and transfer of Sulfolobus metallicus Huber and Stetter 1992 to the genus Sulfuracidifex as Sulfuracidifex metallicus comb. nov.</title>
        <authorList>
            <person name="Itoh T."/>
            <person name="Miura T."/>
            <person name="Sakai H.D."/>
            <person name="Kato S."/>
            <person name="Ohkuma M."/>
            <person name="Takashina T."/>
        </authorList>
    </citation>
    <scope>NUCLEOTIDE SEQUENCE [LARGE SCALE GENOMIC DNA]</scope>
    <source>
        <strain evidence="1 2">IC-006</strain>
    </source>
</reference>
<accession>A0A510DXT0</accession>
<keyword evidence="2" id="KW-1185">Reference proteome</keyword>
<dbReference type="KEGG" id="step:IC006_2371"/>
<dbReference type="EMBL" id="AP018929">
    <property type="protein sequence ID" value="BBG25036.1"/>
    <property type="molecule type" value="Genomic_DNA"/>
</dbReference>
<name>A0A510DXT0_9CREN</name>
<dbReference type="AlphaFoldDB" id="A0A510DXT0"/>
<sequence>MKALNEGNYVLVCDGKYVGSFKDEKKALES</sequence>
<evidence type="ECO:0000313" key="2">
    <source>
        <dbReference type="Proteomes" id="UP000322983"/>
    </source>
</evidence>
<gene>
    <name evidence="1" type="ORF">IC006_2371</name>
</gene>
<organism evidence="1 2">
    <name type="scientific">Sulfuracidifex tepidarius</name>
    <dbReference type="NCBI Taxonomy" id="1294262"/>
    <lineage>
        <taxon>Archaea</taxon>
        <taxon>Thermoproteota</taxon>
        <taxon>Thermoprotei</taxon>
        <taxon>Sulfolobales</taxon>
        <taxon>Sulfolobaceae</taxon>
        <taxon>Sulfuracidifex</taxon>
    </lineage>
</organism>
<protein>
    <submittedName>
        <fullName evidence="1">Uncharacterized protein</fullName>
    </submittedName>
</protein>